<feature type="transmembrane region" description="Helical" evidence="1">
    <location>
        <begin position="141"/>
        <end position="164"/>
    </location>
</feature>
<dbReference type="Proteomes" id="UP001319870">
    <property type="component" value="Unassembled WGS sequence"/>
</dbReference>
<proteinExistence type="predicted"/>
<dbReference type="RefSeq" id="WP_225565954.1">
    <property type="nucleotide sequence ID" value="NZ_JAIXCQ010000008.1"/>
</dbReference>
<feature type="transmembrane region" description="Helical" evidence="1">
    <location>
        <begin position="117"/>
        <end position="135"/>
    </location>
</feature>
<name>A0ABS7ZGP6_9MICO</name>
<evidence type="ECO:0000313" key="2">
    <source>
        <dbReference type="EMBL" id="MCA5894190.1"/>
    </source>
</evidence>
<protein>
    <recommendedName>
        <fullName evidence="4">DUF5671 domain-containing protein</fullName>
    </recommendedName>
</protein>
<keyword evidence="1" id="KW-0812">Transmembrane</keyword>
<evidence type="ECO:0008006" key="4">
    <source>
        <dbReference type="Google" id="ProtNLM"/>
    </source>
</evidence>
<organism evidence="2 3">
    <name type="scientific">Isoptericola luteus</name>
    <dbReference type="NCBI Taxonomy" id="2879484"/>
    <lineage>
        <taxon>Bacteria</taxon>
        <taxon>Bacillati</taxon>
        <taxon>Actinomycetota</taxon>
        <taxon>Actinomycetes</taxon>
        <taxon>Micrococcales</taxon>
        <taxon>Promicromonosporaceae</taxon>
        <taxon>Isoptericola</taxon>
    </lineage>
</organism>
<keyword evidence="3" id="KW-1185">Reference proteome</keyword>
<reference evidence="2 3" key="1">
    <citation type="submission" date="2021-09" db="EMBL/GenBank/DDBJ databases">
        <title>Isoptericola luteus sp. nov., a novel bacterium isolated from Harbin, the capital city of Heilongjiang province.</title>
        <authorList>
            <person name="Li J."/>
        </authorList>
    </citation>
    <scope>NUCLEOTIDE SEQUENCE [LARGE SCALE GENOMIC DNA]</scope>
    <source>
        <strain evidence="2 3">NEAU-Y5</strain>
    </source>
</reference>
<keyword evidence="1" id="KW-0472">Membrane</keyword>
<evidence type="ECO:0000256" key="1">
    <source>
        <dbReference type="SAM" id="Phobius"/>
    </source>
</evidence>
<feature type="transmembrane region" description="Helical" evidence="1">
    <location>
        <begin position="77"/>
        <end position="96"/>
    </location>
</feature>
<dbReference type="EMBL" id="JAIXCQ010000008">
    <property type="protein sequence ID" value="MCA5894190.1"/>
    <property type="molecule type" value="Genomic_DNA"/>
</dbReference>
<feature type="transmembrane region" description="Helical" evidence="1">
    <location>
        <begin position="185"/>
        <end position="203"/>
    </location>
</feature>
<sequence>MTTPSGTVRPDEAERAGALGRLWTLVGSVVAPATLVTAVLFYFGYVSSRSQYLYFGIDVDLLGFSTQEFVMRSPQPLLVPMLLVLLVGVGLVLVDAALRRRLATAAGATARRWARGLVAAGTALLLLGVTLLLAYPALTGWALFPLVTPVVLGAGAALLAYGLAWARRHPRPGRAAGTGPDPGRTAVVLLVLTVVAALFWATATVAEWSGTTRAKGLASNLTVLPAVVVDTTQRLHGGDPAVEESVLPADASGVERYRYRGLRLLVEGEGVLYLVPQRWSDRGSTFVLDREDVRVRFRFVNDPP</sequence>
<keyword evidence="1" id="KW-1133">Transmembrane helix</keyword>
<evidence type="ECO:0000313" key="3">
    <source>
        <dbReference type="Proteomes" id="UP001319870"/>
    </source>
</evidence>
<gene>
    <name evidence="2" type="ORF">LEP48_12650</name>
</gene>
<feature type="transmembrane region" description="Helical" evidence="1">
    <location>
        <begin position="22"/>
        <end position="45"/>
    </location>
</feature>
<accession>A0ABS7ZGP6</accession>
<comment type="caution">
    <text evidence="2">The sequence shown here is derived from an EMBL/GenBank/DDBJ whole genome shotgun (WGS) entry which is preliminary data.</text>
</comment>